<dbReference type="Proteomes" id="UP001107558">
    <property type="component" value="Chromosome 1"/>
</dbReference>
<dbReference type="AlphaFoldDB" id="A0A9J6CCI6"/>
<evidence type="ECO:0000256" key="9">
    <source>
        <dbReference type="SAM" id="Phobius"/>
    </source>
</evidence>
<keyword evidence="4 9" id="KW-0812">Transmembrane</keyword>
<organism evidence="10 11">
    <name type="scientific">Polypedilum vanderplanki</name>
    <name type="common">Sleeping chironomid midge</name>
    <dbReference type="NCBI Taxonomy" id="319348"/>
    <lineage>
        <taxon>Eukaryota</taxon>
        <taxon>Metazoa</taxon>
        <taxon>Ecdysozoa</taxon>
        <taxon>Arthropoda</taxon>
        <taxon>Hexapoda</taxon>
        <taxon>Insecta</taxon>
        <taxon>Pterygota</taxon>
        <taxon>Neoptera</taxon>
        <taxon>Endopterygota</taxon>
        <taxon>Diptera</taxon>
        <taxon>Nematocera</taxon>
        <taxon>Chironomoidea</taxon>
        <taxon>Chironomidae</taxon>
        <taxon>Chironominae</taxon>
        <taxon>Polypedilum</taxon>
        <taxon>Polypedilum</taxon>
    </lineage>
</organism>
<evidence type="ECO:0000256" key="5">
    <source>
        <dbReference type="ARBA" id="ARBA00022989"/>
    </source>
</evidence>
<evidence type="ECO:0000313" key="11">
    <source>
        <dbReference type="Proteomes" id="UP001107558"/>
    </source>
</evidence>
<evidence type="ECO:0000256" key="2">
    <source>
        <dbReference type="ARBA" id="ARBA00005327"/>
    </source>
</evidence>
<keyword evidence="3" id="KW-1003">Cell membrane</keyword>
<keyword evidence="11" id="KW-1185">Reference proteome</keyword>
<dbReference type="Pfam" id="PF06151">
    <property type="entry name" value="Trehalose_recp"/>
    <property type="match status" value="1"/>
</dbReference>
<feature type="transmembrane region" description="Helical" evidence="9">
    <location>
        <begin position="155"/>
        <end position="179"/>
    </location>
</feature>
<comment type="subcellular location">
    <subcellularLocation>
        <location evidence="1">Cell membrane</location>
        <topology evidence="1">Multi-pass membrane protein</topology>
    </subcellularLocation>
</comment>
<evidence type="ECO:0000256" key="7">
    <source>
        <dbReference type="ARBA" id="ARBA00023170"/>
    </source>
</evidence>
<dbReference type="EMBL" id="JADBJN010000001">
    <property type="protein sequence ID" value="KAG5679770.1"/>
    <property type="molecule type" value="Genomic_DNA"/>
</dbReference>
<reference evidence="10" key="1">
    <citation type="submission" date="2021-03" db="EMBL/GenBank/DDBJ databases">
        <title>Chromosome level genome of the anhydrobiotic midge Polypedilum vanderplanki.</title>
        <authorList>
            <person name="Yoshida Y."/>
            <person name="Kikawada T."/>
            <person name="Gusev O."/>
        </authorList>
    </citation>
    <scope>NUCLEOTIDE SEQUENCE</scope>
    <source>
        <strain evidence="10">NIAS01</strain>
        <tissue evidence="10">Whole body or cell culture</tissue>
    </source>
</reference>
<dbReference type="PANTHER" id="PTHR21421">
    <property type="entry name" value="GUSTATORY RECEPTOR"/>
    <property type="match status" value="1"/>
</dbReference>
<gene>
    <name evidence="10" type="ORF">PVAND_009310</name>
</gene>
<name>A0A9J6CCI6_POLVA</name>
<dbReference type="GO" id="GO:0033041">
    <property type="term" value="F:sweet taste receptor activity"/>
    <property type="evidence" value="ECO:0007669"/>
    <property type="project" value="TreeGrafter"/>
</dbReference>
<dbReference type="PIRSF" id="PIRSF038981">
    <property type="entry name" value="GRP"/>
    <property type="match status" value="1"/>
</dbReference>
<dbReference type="PANTHER" id="PTHR21421:SF35">
    <property type="entry name" value="GUSTATORY RECEPTOR FOR SUGAR TASTE 64B-RELATED"/>
    <property type="match status" value="1"/>
</dbReference>
<comment type="function">
    <text evidence="8">Plays a role in the sugar gustatory response.</text>
</comment>
<accession>A0A9J6CCI6</accession>
<dbReference type="GO" id="GO:0005886">
    <property type="term" value="C:plasma membrane"/>
    <property type="evidence" value="ECO:0007669"/>
    <property type="project" value="UniProtKB-SubCell"/>
</dbReference>
<evidence type="ECO:0000256" key="4">
    <source>
        <dbReference type="ARBA" id="ARBA00022692"/>
    </source>
</evidence>
<keyword evidence="7 8" id="KW-0675">Receptor</keyword>
<feature type="transmembrane region" description="Helical" evidence="9">
    <location>
        <begin position="232"/>
        <end position="258"/>
    </location>
</feature>
<comment type="caution">
    <text evidence="10">The sequence shown here is derived from an EMBL/GenBank/DDBJ whole genome shotgun (WGS) entry which is preliminary data.</text>
</comment>
<evidence type="ECO:0000313" key="10">
    <source>
        <dbReference type="EMBL" id="KAG5679770.1"/>
    </source>
</evidence>
<dbReference type="InterPro" id="IPR009318">
    <property type="entry name" value="Gustatory_rcpt"/>
</dbReference>
<comment type="similarity">
    <text evidence="2">Belongs to the insect chemoreceptor superfamily. Gustatory receptor (GR) family. Gr5a subfamily.</text>
</comment>
<sequence length="451" mass="53813">MLSNQRKWTIDISAISLNDNRRLKVNEMEGNVLQHKRQKHLSFHEVLSPILTGSQFFGYLPVCGILEKQSYKLSFDWSSYRVVYTLFFLSLASFEVALMCYKALINGLSIVTVELIMFYGFAVIRVYTFLYLATKWKEVMVYWQRKEKPFLYEPYTMNSSFGLSLKVQLIGFVFFIFYLTEHIMFIGMELHDNHHQLTYCNVTSITFLNNYLRRERPHLLLVLPYRWWIFPFFQWSITILAFGWNFNDYFIIIISVGLSSRFNQLNRRLNCTLVNERNQKFWNEIRIHFCQLVDLMRYIDNKIGILVLISMSHNLFLICTKVFEAIRSTNRQFLIQSIYFYFYLFFLFFRTFTLLYSCSNVHQEALNPLIAIRQTPTRYWDISLKRLSDLIQTEHISLSGNGFFYITRQLILTMVGTIVTFELVLLDRGSRGDENDTWCTYFEVQNNNTLL</sequence>
<dbReference type="GO" id="GO:0007165">
    <property type="term" value="P:signal transduction"/>
    <property type="evidence" value="ECO:0007669"/>
    <property type="project" value="UniProtKB-KW"/>
</dbReference>
<protein>
    <recommendedName>
        <fullName evidence="8">Gustatory receptor</fullName>
    </recommendedName>
</protein>
<evidence type="ECO:0000256" key="6">
    <source>
        <dbReference type="ARBA" id="ARBA00023136"/>
    </source>
</evidence>
<keyword evidence="5 9" id="KW-1133">Transmembrane helix</keyword>
<feature type="transmembrane region" description="Helical" evidence="9">
    <location>
        <begin position="338"/>
        <end position="356"/>
    </location>
</feature>
<proteinExistence type="inferred from homology"/>
<keyword evidence="6 9" id="KW-0472">Membrane</keyword>
<evidence type="ECO:0000256" key="1">
    <source>
        <dbReference type="ARBA" id="ARBA00004651"/>
    </source>
</evidence>
<feature type="transmembrane region" description="Helical" evidence="9">
    <location>
        <begin position="82"/>
        <end position="104"/>
    </location>
</feature>
<dbReference type="OrthoDB" id="5800391at2759"/>
<feature type="transmembrane region" description="Helical" evidence="9">
    <location>
        <begin position="116"/>
        <end position="134"/>
    </location>
</feature>
<evidence type="ECO:0000256" key="3">
    <source>
        <dbReference type="ARBA" id="ARBA00022475"/>
    </source>
</evidence>
<evidence type="ECO:0000256" key="8">
    <source>
        <dbReference type="PIRNR" id="PIRNR038981"/>
    </source>
</evidence>
<keyword evidence="8" id="KW-0807">Transducer</keyword>